<dbReference type="RefSeq" id="WP_256655423.1">
    <property type="nucleotide sequence ID" value="NZ_JANIAA010000051.1"/>
</dbReference>
<dbReference type="Proteomes" id="UP001204746">
    <property type="component" value="Unassembled WGS sequence"/>
</dbReference>
<name>A0ABT1VBI9_9ACTN</name>
<dbReference type="EMBL" id="JANIAA010000051">
    <property type="protein sequence ID" value="MCQ8194661.1"/>
    <property type="molecule type" value="Genomic_DNA"/>
</dbReference>
<evidence type="ECO:0000313" key="2">
    <source>
        <dbReference type="Proteomes" id="UP001204746"/>
    </source>
</evidence>
<sequence>MDLLQPGWHMVIDPRDWAQATRMHESTHVTASEALGIPVIDVWANVDPHVAHGGQYRNGLGDSQHQATVYAIGSEGGAHELRERGYPDALAHAFTLACGAADRQMAADLIPDAAAQGYRVDADLAYDVGLQILHSPGFVDTARAVADAMADRGDLLTGTDVRAAMGDFELDQGLWLPTSPDITTPEAHQHSLQPALEYEFDDDIDL</sequence>
<reference evidence="1 2" key="1">
    <citation type="submission" date="2022-07" db="EMBL/GenBank/DDBJ databases">
        <authorList>
            <person name="Phongsopitanun W."/>
            <person name="Tanasupawat S."/>
        </authorList>
    </citation>
    <scope>NUCLEOTIDE SEQUENCE [LARGE SCALE GENOMIC DNA]</scope>
    <source>
        <strain evidence="1 2">RCU-064</strain>
    </source>
</reference>
<protein>
    <submittedName>
        <fullName evidence="1">Uncharacterized protein</fullName>
    </submittedName>
</protein>
<gene>
    <name evidence="1" type="ORF">NP777_41830</name>
</gene>
<proteinExistence type="predicted"/>
<accession>A0ABT1VBI9</accession>
<evidence type="ECO:0000313" key="1">
    <source>
        <dbReference type="EMBL" id="MCQ8194661.1"/>
    </source>
</evidence>
<comment type="caution">
    <text evidence="1">The sequence shown here is derived from an EMBL/GenBank/DDBJ whole genome shotgun (WGS) entry which is preliminary data.</text>
</comment>
<organism evidence="1 2">
    <name type="scientific">Streptomyces rugosispiralis</name>
    <dbReference type="NCBI Taxonomy" id="2967341"/>
    <lineage>
        <taxon>Bacteria</taxon>
        <taxon>Bacillati</taxon>
        <taxon>Actinomycetota</taxon>
        <taxon>Actinomycetes</taxon>
        <taxon>Kitasatosporales</taxon>
        <taxon>Streptomycetaceae</taxon>
        <taxon>Streptomyces</taxon>
    </lineage>
</organism>
<keyword evidence="2" id="KW-1185">Reference proteome</keyword>